<dbReference type="GO" id="GO:0046061">
    <property type="term" value="P:dATP catabolic process"/>
    <property type="evidence" value="ECO:0007669"/>
    <property type="project" value="TreeGrafter"/>
</dbReference>
<gene>
    <name evidence="4" type="ORF">SAMN05443507_10823</name>
</gene>
<dbReference type="GO" id="GO:0006203">
    <property type="term" value="P:dGTP catabolic process"/>
    <property type="evidence" value="ECO:0007669"/>
    <property type="project" value="TreeGrafter"/>
</dbReference>
<feature type="domain" description="NTP pyrophosphohydrolase MazG-like" evidence="3">
    <location>
        <begin position="403"/>
        <end position="464"/>
    </location>
</feature>
<dbReference type="InterPro" id="IPR004518">
    <property type="entry name" value="MazG-like_dom"/>
</dbReference>
<reference evidence="5" key="1">
    <citation type="submission" date="2016-11" db="EMBL/GenBank/DDBJ databases">
        <authorList>
            <person name="Varghese N."/>
            <person name="Submissions S."/>
        </authorList>
    </citation>
    <scope>NUCLEOTIDE SEQUENCE [LARGE SCALE GENOMIC DNA]</scope>
    <source>
        <strain evidence="5">USBA-503</strain>
    </source>
</reference>
<dbReference type="GO" id="GO:0046052">
    <property type="term" value="P:UTP catabolic process"/>
    <property type="evidence" value="ECO:0007669"/>
    <property type="project" value="TreeGrafter"/>
</dbReference>
<dbReference type="InterPro" id="IPR024180">
    <property type="entry name" value="Tetrapyrrole_Mease/MazG_pred"/>
</dbReference>
<dbReference type="EMBL" id="FRAF01000008">
    <property type="protein sequence ID" value="SHK06887.1"/>
    <property type="molecule type" value="Genomic_DNA"/>
</dbReference>
<dbReference type="InterPro" id="IPR011551">
    <property type="entry name" value="NTP_PyrPHydrolase_MazG"/>
</dbReference>
<keyword evidence="4" id="KW-0489">Methyltransferase</keyword>
<evidence type="ECO:0000259" key="3">
    <source>
        <dbReference type="Pfam" id="PF03819"/>
    </source>
</evidence>
<dbReference type="InterPro" id="IPR000878">
    <property type="entry name" value="4pyrrol_Mease"/>
</dbReference>
<dbReference type="Pfam" id="PF03819">
    <property type="entry name" value="MazG"/>
    <property type="match status" value="2"/>
</dbReference>
<protein>
    <submittedName>
        <fullName evidence="4">Tetrapyrrole methylase family protein / MazG family protein</fullName>
    </submittedName>
</protein>
<dbReference type="Gene3D" id="3.40.1010.10">
    <property type="entry name" value="Cobalt-precorrin-4 Transmethylase, Domain 1"/>
    <property type="match status" value="1"/>
</dbReference>
<dbReference type="PANTHER" id="PTHR30522">
    <property type="entry name" value="NUCLEOSIDE TRIPHOSPHATE PYROPHOSPHOHYDROLASE"/>
    <property type="match status" value="1"/>
</dbReference>
<dbReference type="GO" id="GO:0032259">
    <property type="term" value="P:methylation"/>
    <property type="evidence" value="ECO:0007669"/>
    <property type="project" value="UniProtKB-KW"/>
</dbReference>
<dbReference type="GO" id="GO:0006950">
    <property type="term" value="P:response to stress"/>
    <property type="evidence" value="ECO:0007669"/>
    <property type="project" value="UniProtKB-ARBA"/>
</dbReference>
<organism evidence="4 5">
    <name type="scientific">Alicyclobacillus tolerans</name>
    <dbReference type="NCBI Taxonomy" id="90970"/>
    <lineage>
        <taxon>Bacteria</taxon>
        <taxon>Bacillati</taxon>
        <taxon>Bacillota</taxon>
        <taxon>Bacilli</taxon>
        <taxon>Bacillales</taxon>
        <taxon>Alicyclobacillaceae</taxon>
        <taxon>Alicyclobacillus</taxon>
    </lineage>
</organism>
<dbReference type="PIRSF" id="PIRSF002845">
    <property type="entry name" value="Ttrprl_mtas_MazG"/>
    <property type="match status" value="1"/>
</dbReference>
<dbReference type="InterPro" id="IPR035013">
    <property type="entry name" value="YabN_N"/>
</dbReference>
<dbReference type="CDD" id="cd11529">
    <property type="entry name" value="NTP-PPase_MazG_Cterm"/>
    <property type="match status" value="1"/>
</dbReference>
<dbReference type="Proteomes" id="UP000184016">
    <property type="component" value="Unassembled WGS sequence"/>
</dbReference>
<feature type="domain" description="Tetrapyrrole methylase" evidence="2">
    <location>
        <begin position="5"/>
        <end position="207"/>
    </location>
</feature>
<dbReference type="InterPro" id="IPR035996">
    <property type="entry name" value="4pyrrol_Methylase_sf"/>
</dbReference>
<proteinExistence type="predicted"/>
<feature type="region of interest" description="Disordered" evidence="1">
    <location>
        <begin position="333"/>
        <end position="371"/>
    </location>
</feature>
<feature type="compositionally biased region" description="Polar residues" evidence="1">
    <location>
        <begin position="360"/>
        <end position="371"/>
    </location>
</feature>
<keyword evidence="4" id="KW-0808">Transferase</keyword>
<evidence type="ECO:0000313" key="5">
    <source>
        <dbReference type="Proteomes" id="UP000184016"/>
    </source>
</evidence>
<dbReference type="OrthoDB" id="9808939at2"/>
<dbReference type="InterPro" id="IPR048015">
    <property type="entry name" value="NTP-PPase_MazG-like_N"/>
</dbReference>
<evidence type="ECO:0000259" key="2">
    <source>
        <dbReference type="Pfam" id="PF00590"/>
    </source>
</evidence>
<dbReference type="InterPro" id="IPR014777">
    <property type="entry name" value="4pyrrole_Mease_sub1"/>
</dbReference>
<dbReference type="InterPro" id="IPR048011">
    <property type="entry name" value="NTP-PPase_MazG-like_C"/>
</dbReference>
<keyword evidence="5" id="KW-1185">Reference proteome</keyword>
<dbReference type="RefSeq" id="WP_072873605.1">
    <property type="nucleotide sequence ID" value="NZ_FRAF01000008.1"/>
</dbReference>
<dbReference type="GO" id="GO:0046047">
    <property type="term" value="P:TTP catabolic process"/>
    <property type="evidence" value="ECO:0007669"/>
    <property type="project" value="TreeGrafter"/>
</dbReference>
<dbReference type="GO" id="GO:0046076">
    <property type="term" value="P:dTTP catabolic process"/>
    <property type="evidence" value="ECO:0007669"/>
    <property type="project" value="TreeGrafter"/>
</dbReference>
<dbReference type="NCBIfam" id="NF007113">
    <property type="entry name" value="PRK09562.1"/>
    <property type="match status" value="1"/>
</dbReference>
<dbReference type="GO" id="GO:0046081">
    <property type="term" value="P:dUTP catabolic process"/>
    <property type="evidence" value="ECO:0007669"/>
    <property type="project" value="TreeGrafter"/>
</dbReference>
<dbReference type="SUPFAM" id="SSF101386">
    <property type="entry name" value="all-alpha NTP pyrophosphatases"/>
    <property type="match status" value="2"/>
</dbReference>
<evidence type="ECO:0000313" key="4">
    <source>
        <dbReference type="EMBL" id="SHK06887.1"/>
    </source>
</evidence>
<accession>A0A1M6PG73</accession>
<sequence>MLIEVVGLGPGDESTMPLSTWKTLQESRSPIILRTKIHPSVPALTEAGISFTTFDHLYEQHGDFETLYEQMAEELLRLATQHKKVIYAVPGHPRVAEQSVELLLKKATACGVEVHVGAGQSFLDPLCTAIGLDPIAGLLLLDGTQLHITELQPGVHTLIAQVYSPAVASDVKLTLMEVYPDEHEVTVLSAVGVAGEESVTSVPLYELDRLTEIHHLTTVYVPPVQNLSEKARHPLYLADIVARLRHPLDGCPWDLAQTHETLIPYATEEAYEVAQAVLEDDPAHLQEELGDLLLQVLLHAQIAAENGDFTLQDVFFGLAEKLVRRHPHVFGQQSASNAEEAEAMWKSAKAEEKQRDSLSLEGNETPLSRMSDVQTGQDALNYAFDVQKRAAKVGFEWNCIEDVLEKLREEIIEFEEALNQNDSKALTEELGDLFFTLVNLSRWLKMHPEMVLRKAVIKFVRRFERVEQAVHESGRTWQEYRLDELDQLWQNAKL</sequence>
<feature type="compositionally biased region" description="Basic and acidic residues" evidence="1">
    <location>
        <begin position="348"/>
        <end position="358"/>
    </location>
</feature>
<dbReference type="SUPFAM" id="SSF53790">
    <property type="entry name" value="Tetrapyrrole methylase"/>
    <property type="match status" value="1"/>
</dbReference>
<evidence type="ECO:0000256" key="1">
    <source>
        <dbReference type="SAM" id="MobiDB-lite"/>
    </source>
</evidence>
<dbReference type="NCBIfam" id="TIGR00444">
    <property type="entry name" value="mazG"/>
    <property type="match status" value="1"/>
</dbReference>
<dbReference type="PANTHER" id="PTHR30522:SF0">
    <property type="entry name" value="NUCLEOSIDE TRIPHOSPHATE PYROPHOSPHOHYDROLASE"/>
    <property type="match status" value="1"/>
</dbReference>
<dbReference type="Gene3D" id="1.10.287.1080">
    <property type="entry name" value="MazG-like"/>
    <property type="match status" value="2"/>
</dbReference>
<dbReference type="AlphaFoldDB" id="A0A1M6PG73"/>
<dbReference type="GO" id="GO:0047429">
    <property type="term" value="F:nucleoside triphosphate diphosphatase activity"/>
    <property type="evidence" value="ECO:0007669"/>
    <property type="project" value="InterPro"/>
</dbReference>
<feature type="domain" description="NTP pyrophosphohydrolase MazG-like" evidence="3">
    <location>
        <begin position="257"/>
        <end position="330"/>
    </location>
</feature>
<dbReference type="Pfam" id="PF00590">
    <property type="entry name" value="TP_methylase"/>
    <property type="match status" value="1"/>
</dbReference>
<dbReference type="CDD" id="cd11528">
    <property type="entry name" value="NTP-PPase_MazG_Nterm"/>
    <property type="match status" value="1"/>
</dbReference>
<name>A0A1M6PG73_9BACL</name>
<dbReference type="FunFam" id="1.10.287.1080:FF:000001">
    <property type="entry name" value="Nucleoside triphosphate pyrophosphohydrolase"/>
    <property type="match status" value="1"/>
</dbReference>
<dbReference type="STRING" id="1830138.SAMN05443507_10823"/>
<dbReference type="GO" id="GO:0008168">
    <property type="term" value="F:methyltransferase activity"/>
    <property type="evidence" value="ECO:0007669"/>
    <property type="project" value="UniProtKB-KW"/>
</dbReference>
<dbReference type="CDD" id="cd11723">
    <property type="entry name" value="YabN_N_like"/>
    <property type="match status" value="1"/>
</dbReference>